<dbReference type="InterPro" id="IPR032557">
    <property type="entry name" value="DUF4935"/>
</dbReference>
<feature type="domain" description="DUF4935" evidence="1">
    <location>
        <begin position="34"/>
        <end position="217"/>
    </location>
</feature>
<reference evidence="2 3" key="1">
    <citation type="submission" date="2014-07" db="EMBL/GenBank/DDBJ databases">
        <title>Genome of Chryseobacterium luteum DSM 18605.</title>
        <authorList>
            <person name="Stropko S.J."/>
            <person name="Pipes S.E."/>
            <person name="Newman J.D."/>
        </authorList>
    </citation>
    <scope>NUCLEOTIDE SEQUENCE [LARGE SCALE GENOMIC DNA]</scope>
    <source>
        <strain evidence="2 3">DSM 18605</strain>
    </source>
</reference>
<evidence type="ECO:0000313" key="2">
    <source>
        <dbReference type="EMBL" id="KFF02043.1"/>
    </source>
</evidence>
<sequence>MGRFKRSKSKKSDKKQEITDNLAKTQYNMLKTLIVFDTNVLRSTEAGQVAYRFFAFGKPFQLIEEYINANHLNEHIHLAVPSWAIEELKDQKNRQYLEDVEKYKEVTERLFGLPSFQKISLPQEEFDCRAYIQEKADEFLAAKQLKKLDIKEELASTILKSMMSRVLKEEKLKKPFAHSGKYKDAGFKDNIVWESLMHYDDVGAYDKFIFITKDTDYGNCQNEFKEKWNKHIITLKDENSVIAEILKDYELYIKEKTLYDYTHKEYFLDYLNDELKQKSEIVTDTGTVKIENFKIHEPSVNIERMPPAEEEDEYILVHSSIIIFYKDGVNKKQQEVVMTTKLADEETKEIIETTYNIELT</sequence>
<name>A0A085ZC79_9FLAO</name>
<dbReference type="Proteomes" id="UP000028703">
    <property type="component" value="Unassembled WGS sequence"/>
</dbReference>
<dbReference type="OrthoDB" id="5637at2"/>
<proteinExistence type="predicted"/>
<dbReference type="AlphaFoldDB" id="A0A085ZC79"/>
<keyword evidence="3" id="KW-1185">Reference proteome</keyword>
<protein>
    <recommendedName>
        <fullName evidence="1">DUF4935 domain-containing protein</fullName>
    </recommendedName>
</protein>
<dbReference type="EMBL" id="JPRO01000014">
    <property type="protein sequence ID" value="KFF02043.1"/>
    <property type="molecule type" value="Genomic_DNA"/>
</dbReference>
<dbReference type="RefSeq" id="WP_034706445.1">
    <property type="nucleotide sequence ID" value="NZ_JPRO01000014.1"/>
</dbReference>
<gene>
    <name evidence="2" type="ORF">IX38_16270</name>
</gene>
<dbReference type="Pfam" id="PF16289">
    <property type="entry name" value="PIN_12"/>
    <property type="match status" value="1"/>
</dbReference>
<evidence type="ECO:0000259" key="1">
    <source>
        <dbReference type="Pfam" id="PF16289"/>
    </source>
</evidence>
<accession>A0A085ZC79</accession>
<organism evidence="2 3">
    <name type="scientific">Chryseobacterium luteum</name>
    <dbReference type="NCBI Taxonomy" id="421531"/>
    <lineage>
        <taxon>Bacteria</taxon>
        <taxon>Pseudomonadati</taxon>
        <taxon>Bacteroidota</taxon>
        <taxon>Flavobacteriia</taxon>
        <taxon>Flavobacteriales</taxon>
        <taxon>Weeksellaceae</taxon>
        <taxon>Chryseobacterium group</taxon>
        <taxon>Chryseobacterium</taxon>
    </lineage>
</organism>
<comment type="caution">
    <text evidence="2">The sequence shown here is derived from an EMBL/GenBank/DDBJ whole genome shotgun (WGS) entry which is preliminary data.</text>
</comment>
<evidence type="ECO:0000313" key="3">
    <source>
        <dbReference type="Proteomes" id="UP000028703"/>
    </source>
</evidence>